<sequence length="464" mass="49726">MQITPTTRRRATATAGALVLSATLLLTSCASTDAAPADAGEPVGPFGAPSAQSIEVYAFDGGYGTEYTDAVIKVYNEQLPDSEVDLKSVQEISTQLQPRFVGGNPPDLIDNSGKPIETTTLADSGQLLDLGELLEAPSWDDPDVTVGETLTPGVVETGTYDGKLLELRYVNTAKGLWYSQSLFEEHGWEIPTTWDAFVELGEQAKNEGIALFAYPGQVISYPADVFITLIGKQAGIDALRSLDNLESGAWESDVVVDAFGALAELHDKDLILKGSEALTHTEAQTEFVRGEALFYPAGSWLENEMKGVTPEGFDMAITPIPLLDEATAALGFEQLQVAPGEAFIIPTEAKNPKGAMEYLRAMLSKEAASEFSRLTGAPTVVKGSLEGVDVTPALQTVTDAIEVGGNAELRVSFRGWYEPLRTQWFTTLGDVLAGRVSPEEASQTMQQAADEIAADDSITKYTRD</sequence>
<evidence type="ECO:0000256" key="2">
    <source>
        <dbReference type="ARBA" id="ARBA00008520"/>
    </source>
</evidence>
<dbReference type="RefSeq" id="WP_206822838.1">
    <property type="nucleotide sequence ID" value="NZ_JAEMWU010000001.1"/>
</dbReference>
<proteinExistence type="inferred from homology"/>
<keyword evidence="3" id="KW-0813">Transport</keyword>
<dbReference type="NCBIfam" id="TIGR03851">
    <property type="entry name" value="chitin_NgcE"/>
    <property type="match status" value="1"/>
</dbReference>
<dbReference type="PROSITE" id="PS51318">
    <property type="entry name" value="TAT"/>
    <property type="match status" value="1"/>
</dbReference>
<dbReference type="InterPro" id="IPR022386">
    <property type="entry name" value="Chitin_NgcE"/>
</dbReference>
<evidence type="ECO:0000256" key="3">
    <source>
        <dbReference type="ARBA" id="ARBA00022448"/>
    </source>
</evidence>
<feature type="chain" id="PRO_5037804051" evidence="5">
    <location>
        <begin position="40"/>
        <end position="464"/>
    </location>
</feature>
<comment type="caution">
    <text evidence="6">The sequence shown here is derived from an EMBL/GenBank/DDBJ whole genome shotgun (WGS) entry which is preliminary data.</text>
</comment>
<dbReference type="Proteomes" id="UP000664385">
    <property type="component" value="Unassembled WGS sequence"/>
</dbReference>
<evidence type="ECO:0000313" key="7">
    <source>
        <dbReference type="Proteomes" id="UP000664385"/>
    </source>
</evidence>
<accession>A0A939DU26</accession>
<dbReference type="InterPro" id="IPR006059">
    <property type="entry name" value="SBP"/>
</dbReference>
<dbReference type="AlphaFoldDB" id="A0A939DU26"/>
<dbReference type="InterPro" id="IPR006311">
    <property type="entry name" value="TAT_signal"/>
</dbReference>
<comment type="similarity">
    <text evidence="2">Belongs to the bacterial solute-binding protein 1 family.</text>
</comment>
<dbReference type="InterPro" id="IPR050490">
    <property type="entry name" value="Bact_solute-bd_prot1"/>
</dbReference>
<comment type="subcellular location">
    <subcellularLocation>
        <location evidence="1">Cell envelope</location>
    </subcellularLocation>
</comment>
<dbReference type="GO" id="GO:0030313">
    <property type="term" value="C:cell envelope"/>
    <property type="evidence" value="ECO:0007669"/>
    <property type="project" value="UniProtKB-SubCell"/>
</dbReference>
<evidence type="ECO:0000256" key="4">
    <source>
        <dbReference type="ARBA" id="ARBA00022729"/>
    </source>
</evidence>
<dbReference type="PANTHER" id="PTHR43649">
    <property type="entry name" value="ARABINOSE-BINDING PROTEIN-RELATED"/>
    <property type="match status" value="1"/>
</dbReference>
<dbReference type="EMBL" id="JAEMWU010000001">
    <property type="protein sequence ID" value="MBN8205210.1"/>
    <property type="molecule type" value="Genomic_DNA"/>
</dbReference>
<dbReference type="SUPFAM" id="SSF53850">
    <property type="entry name" value="Periplasmic binding protein-like II"/>
    <property type="match status" value="1"/>
</dbReference>
<gene>
    <name evidence="6" type="primary">ngcE</name>
    <name evidence="6" type="ORF">JF543_04475</name>
</gene>
<evidence type="ECO:0000256" key="1">
    <source>
        <dbReference type="ARBA" id="ARBA00004196"/>
    </source>
</evidence>
<name>A0A939DU26_9MICO</name>
<organism evidence="6 7">
    <name type="scientific">Microbacterium esteraromaticum</name>
    <dbReference type="NCBI Taxonomy" id="57043"/>
    <lineage>
        <taxon>Bacteria</taxon>
        <taxon>Bacillati</taxon>
        <taxon>Actinomycetota</taxon>
        <taxon>Actinomycetes</taxon>
        <taxon>Micrococcales</taxon>
        <taxon>Microbacteriaceae</taxon>
        <taxon>Microbacterium</taxon>
    </lineage>
</organism>
<reference evidence="6" key="1">
    <citation type="submission" date="2020-12" db="EMBL/GenBank/DDBJ databases">
        <title>PHA producing bacteria isolated from mangrove.</title>
        <authorList>
            <person name="Zheng W."/>
            <person name="Yu S."/>
            <person name="Huang Y."/>
        </authorList>
    </citation>
    <scope>NUCLEOTIDE SEQUENCE</scope>
    <source>
        <strain evidence="6">GN8-5</strain>
    </source>
</reference>
<dbReference type="Gene3D" id="3.40.190.10">
    <property type="entry name" value="Periplasmic binding protein-like II"/>
    <property type="match status" value="1"/>
</dbReference>
<protein>
    <submittedName>
        <fullName evidence="6">N-acetylglucosamine/diacetylchitobiose ABC transporter substrate-binding protein</fullName>
    </submittedName>
</protein>
<keyword evidence="4 5" id="KW-0732">Signal</keyword>
<evidence type="ECO:0000313" key="6">
    <source>
        <dbReference type="EMBL" id="MBN8205210.1"/>
    </source>
</evidence>
<dbReference type="Pfam" id="PF01547">
    <property type="entry name" value="SBP_bac_1"/>
    <property type="match status" value="1"/>
</dbReference>
<feature type="signal peptide" evidence="5">
    <location>
        <begin position="1"/>
        <end position="39"/>
    </location>
</feature>
<dbReference type="PANTHER" id="PTHR43649:SF31">
    <property type="entry name" value="SN-GLYCEROL-3-PHOSPHATE-BINDING PERIPLASMIC PROTEIN UGPB"/>
    <property type="match status" value="1"/>
</dbReference>
<evidence type="ECO:0000256" key="5">
    <source>
        <dbReference type="SAM" id="SignalP"/>
    </source>
</evidence>